<keyword evidence="2" id="KW-1185">Reference proteome</keyword>
<reference evidence="1 2" key="1">
    <citation type="submission" date="2022-06" db="EMBL/GenBank/DDBJ databases">
        <title>Mycolicibacterium sp. CAU 1645 isolated from seawater.</title>
        <authorList>
            <person name="Kim W."/>
        </authorList>
    </citation>
    <scope>NUCLEOTIDE SEQUENCE [LARGE SCALE GENOMIC DNA]</scope>
    <source>
        <strain evidence="1 2">CAU 1645</strain>
    </source>
</reference>
<accession>A0ABT1M4G2</accession>
<dbReference type="Proteomes" id="UP001651690">
    <property type="component" value="Unassembled WGS sequence"/>
</dbReference>
<organism evidence="1 2">
    <name type="scientific">Mycolicibacterium arenosum</name>
    <dbReference type="NCBI Taxonomy" id="2952157"/>
    <lineage>
        <taxon>Bacteria</taxon>
        <taxon>Bacillati</taxon>
        <taxon>Actinomycetota</taxon>
        <taxon>Actinomycetes</taxon>
        <taxon>Mycobacteriales</taxon>
        <taxon>Mycobacteriaceae</taxon>
        <taxon>Mycolicibacterium</taxon>
    </lineage>
</organism>
<proteinExistence type="predicted"/>
<evidence type="ECO:0000313" key="1">
    <source>
        <dbReference type="EMBL" id="MCP9274058.1"/>
    </source>
</evidence>
<sequence length="233" mass="25275">MNLSAGRVSWIADTEDALNLANNASEAQREFSNLQDLDASFAALLDDFNELEAGADVVRPLGWNGRYPPPELKADLSQAASGLGSRPLTRSVRSLERWGAEVKANLTDFWREYAAERMGDLAELQVLAATLRAVSGIAESSVRLEEALGELARNQSNFPSEQSAELLQKAELALRQVEDSLQPESVRRFLSAATRGGASLAMMTDDVLDWLRAQGALRSFKVIAGAPIDDADV</sequence>
<dbReference type="EMBL" id="JANDBD010000007">
    <property type="protein sequence ID" value="MCP9274058.1"/>
    <property type="molecule type" value="Genomic_DNA"/>
</dbReference>
<protein>
    <submittedName>
        <fullName evidence="1">Uncharacterized protein</fullName>
    </submittedName>
</protein>
<gene>
    <name evidence="1" type="ORF">NM203_17865</name>
</gene>
<evidence type="ECO:0000313" key="2">
    <source>
        <dbReference type="Proteomes" id="UP001651690"/>
    </source>
</evidence>
<name>A0ABT1M4G2_9MYCO</name>
<dbReference type="RefSeq" id="WP_255061404.1">
    <property type="nucleotide sequence ID" value="NZ_JANDBD010000007.1"/>
</dbReference>
<comment type="caution">
    <text evidence="1">The sequence shown here is derived from an EMBL/GenBank/DDBJ whole genome shotgun (WGS) entry which is preliminary data.</text>
</comment>